<dbReference type="AlphaFoldDB" id="A0AA38J631"/>
<feature type="compositionally biased region" description="Polar residues" evidence="1">
    <location>
        <begin position="60"/>
        <end position="74"/>
    </location>
</feature>
<evidence type="ECO:0000313" key="3">
    <source>
        <dbReference type="Proteomes" id="UP001176059"/>
    </source>
</evidence>
<gene>
    <name evidence="2" type="ORF">DFJ43DRAFT_567771</name>
</gene>
<keyword evidence="3" id="KW-1185">Reference proteome</keyword>
<feature type="region of interest" description="Disordered" evidence="1">
    <location>
        <begin position="58"/>
        <end position="80"/>
    </location>
</feature>
<comment type="caution">
    <text evidence="2">The sequence shown here is derived from an EMBL/GenBank/DDBJ whole genome shotgun (WGS) entry which is preliminary data.</text>
</comment>
<sequence length="197" mass="21027">MPPLGTMTGMLRAVSEWAAKQKPGINARPGRSTIERRVLGIAREKALVAARAQAGGMNVETENSVGGPLSSNEEGGSLQEDETINDLPPYVPSAETLLPCNGIRDVLITGNTDPRHAAVWGNWVWKGRVRKWDGMVGLVRSANNGPNGISTGNGGGGKIFLYGTILRGRNLVGTWRLAHDPRMPAYEGAFTLGRKDG</sequence>
<proteinExistence type="predicted"/>
<reference evidence="2" key="1">
    <citation type="submission" date="2022-08" db="EMBL/GenBank/DDBJ databases">
        <authorList>
            <consortium name="DOE Joint Genome Institute"/>
            <person name="Min B."/>
            <person name="Sierra-Patev S."/>
            <person name="Naranjo-Ortiz M."/>
            <person name="Looney B."/>
            <person name="Konkel Z."/>
            <person name="Slot J.C."/>
            <person name="Sakamoto Y."/>
            <person name="Steenwyk J.L."/>
            <person name="Rokas A."/>
            <person name="Carro J."/>
            <person name="Camarero S."/>
            <person name="Ferreira P."/>
            <person name="Molpeceres G."/>
            <person name="Ruiz-duenas F.J."/>
            <person name="Serrano A."/>
            <person name="Henrissat B."/>
            <person name="Drula E."/>
            <person name="Hughes K.W."/>
            <person name="Mata J.L."/>
            <person name="Ishikawa N.K."/>
            <person name="Vargas-Isla R."/>
            <person name="Ushijima S."/>
            <person name="Smith C.A."/>
            <person name="Ahrendt S."/>
            <person name="Andreopoulos W."/>
            <person name="He G."/>
            <person name="LaButti K."/>
            <person name="Lipzen A."/>
            <person name="Ng V."/>
            <person name="Riley R."/>
            <person name="Sandor L."/>
            <person name="Barry K."/>
            <person name="Martinez A.T."/>
            <person name="Xiao Y."/>
            <person name="Gibbons J.G."/>
            <person name="Terashima K."/>
            <person name="Hibbett D.S."/>
            <person name="Grigoriev I.V."/>
        </authorList>
    </citation>
    <scope>NUCLEOTIDE SEQUENCE</scope>
    <source>
        <strain evidence="2">ET3784</strain>
    </source>
</reference>
<dbReference type="Proteomes" id="UP001176059">
    <property type="component" value="Unassembled WGS sequence"/>
</dbReference>
<organism evidence="2 3">
    <name type="scientific">Lentinula guzmanii</name>
    <dbReference type="NCBI Taxonomy" id="2804957"/>
    <lineage>
        <taxon>Eukaryota</taxon>
        <taxon>Fungi</taxon>
        <taxon>Dikarya</taxon>
        <taxon>Basidiomycota</taxon>
        <taxon>Agaricomycotina</taxon>
        <taxon>Agaricomycetes</taxon>
        <taxon>Agaricomycetidae</taxon>
        <taxon>Agaricales</taxon>
        <taxon>Marasmiineae</taxon>
        <taxon>Omphalotaceae</taxon>
        <taxon>Lentinula</taxon>
    </lineage>
</organism>
<accession>A0AA38J631</accession>
<evidence type="ECO:0000313" key="2">
    <source>
        <dbReference type="EMBL" id="KAJ3726400.1"/>
    </source>
</evidence>
<reference evidence="2" key="2">
    <citation type="journal article" date="2023" name="Proc. Natl. Acad. Sci. U.S.A.">
        <title>A global phylogenomic analysis of the shiitake genus Lentinula.</title>
        <authorList>
            <person name="Sierra-Patev S."/>
            <person name="Min B."/>
            <person name="Naranjo-Ortiz M."/>
            <person name="Looney B."/>
            <person name="Konkel Z."/>
            <person name="Slot J.C."/>
            <person name="Sakamoto Y."/>
            <person name="Steenwyk J.L."/>
            <person name="Rokas A."/>
            <person name="Carro J."/>
            <person name="Camarero S."/>
            <person name="Ferreira P."/>
            <person name="Molpeceres G."/>
            <person name="Ruiz-Duenas F.J."/>
            <person name="Serrano A."/>
            <person name="Henrissat B."/>
            <person name="Drula E."/>
            <person name="Hughes K.W."/>
            <person name="Mata J.L."/>
            <person name="Ishikawa N.K."/>
            <person name="Vargas-Isla R."/>
            <person name="Ushijima S."/>
            <person name="Smith C.A."/>
            <person name="Donoghue J."/>
            <person name="Ahrendt S."/>
            <person name="Andreopoulos W."/>
            <person name="He G."/>
            <person name="LaButti K."/>
            <person name="Lipzen A."/>
            <person name="Ng V."/>
            <person name="Riley R."/>
            <person name="Sandor L."/>
            <person name="Barry K."/>
            <person name="Martinez A.T."/>
            <person name="Xiao Y."/>
            <person name="Gibbons J.G."/>
            <person name="Terashima K."/>
            <person name="Grigoriev I.V."/>
            <person name="Hibbett D."/>
        </authorList>
    </citation>
    <scope>NUCLEOTIDE SEQUENCE</scope>
    <source>
        <strain evidence="2">ET3784</strain>
    </source>
</reference>
<dbReference type="EMBL" id="JANVFO010000044">
    <property type="protein sequence ID" value="KAJ3726400.1"/>
    <property type="molecule type" value="Genomic_DNA"/>
</dbReference>
<name>A0AA38J631_9AGAR</name>
<protein>
    <submittedName>
        <fullName evidence="2">Uncharacterized protein</fullName>
    </submittedName>
</protein>
<evidence type="ECO:0000256" key="1">
    <source>
        <dbReference type="SAM" id="MobiDB-lite"/>
    </source>
</evidence>